<keyword evidence="2" id="KW-0489">Methyltransferase</keyword>
<dbReference type="SUPFAM" id="SSF53335">
    <property type="entry name" value="S-adenosyl-L-methionine-dependent methyltransferases"/>
    <property type="match status" value="1"/>
</dbReference>
<dbReference type="GO" id="GO:0008168">
    <property type="term" value="F:methyltransferase activity"/>
    <property type="evidence" value="ECO:0007669"/>
    <property type="project" value="UniProtKB-KW"/>
</dbReference>
<reference evidence="2 3" key="1">
    <citation type="submission" date="2019-03" db="EMBL/GenBank/DDBJ databases">
        <title>Genomic Encyclopedia of Type Strains, Phase IV (KMG-IV): sequencing the most valuable type-strain genomes for metagenomic binning, comparative biology and taxonomic classification.</title>
        <authorList>
            <person name="Goeker M."/>
        </authorList>
    </citation>
    <scope>NUCLEOTIDE SEQUENCE [LARGE SCALE GENOMIC DNA]</scope>
    <source>
        <strain evidence="2 3">DSM 102940</strain>
    </source>
</reference>
<evidence type="ECO:0000313" key="3">
    <source>
        <dbReference type="Proteomes" id="UP000294919"/>
    </source>
</evidence>
<evidence type="ECO:0000259" key="1">
    <source>
        <dbReference type="Pfam" id="PF13679"/>
    </source>
</evidence>
<dbReference type="InterPro" id="IPR025714">
    <property type="entry name" value="Methyltranfer_dom"/>
</dbReference>
<dbReference type="Proteomes" id="UP000294919">
    <property type="component" value="Unassembled WGS sequence"/>
</dbReference>
<protein>
    <submittedName>
        <fullName evidence="2">Methyltransferase family protein</fullName>
    </submittedName>
</protein>
<dbReference type="InterPro" id="IPR029063">
    <property type="entry name" value="SAM-dependent_MTases_sf"/>
</dbReference>
<dbReference type="Pfam" id="PF13679">
    <property type="entry name" value="Methyltransf_32"/>
    <property type="match status" value="1"/>
</dbReference>
<dbReference type="AlphaFoldDB" id="A0A4V6NPC9"/>
<comment type="caution">
    <text evidence="2">The sequence shown here is derived from an EMBL/GenBank/DDBJ whole genome shotgun (WGS) entry which is preliminary data.</text>
</comment>
<organism evidence="2 3">
    <name type="scientific">Marinisporobacter balticus</name>
    <dbReference type="NCBI Taxonomy" id="2018667"/>
    <lineage>
        <taxon>Bacteria</taxon>
        <taxon>Bacillati</taxon>
        <taxon>Bacillota</taxon>
        <taxon>Clostridia</taxon>
        <taxon>Peptostreptococcales</taxon>
        <taxon>Thermotaleaceae</taxon>
        <taxon>Marinisporobacter</taxon>
    </lineage>
</organism>
<dbReference type="CDD" id="cd02440">
    <property type="entry name" value="AdoMet_MTases"/>
    <property type="match status" value="1"/>
</dbReference>
<name>A0A4V6NPC9_9FIRM</name>
<dbReference type="Gene3D" id="3.40.50.150">
    <property type="entry name" value="Vaccinia Virus protein VP39"/>
    <property type="match status" value="1"/>
</dbReference>
<dbReference type="RefSeq" id="WP_207669674.1">
    <property type="nucleotide sequence ID" value="NZ_SLWV01000013.1"/>
</dbReference>
<keyword evidence="2" id="KW-0808">Transferase</keyword>
<dbReference type="GO" id="GO:0032259">
    <property type="term" value="P:methylation"/>
    <property type="evidence" value="ECO:0007669"/>
    <property type="project" value="UniProtKB-KW"/>
</dbReference>
<accession>A0A4V6NPC9</accession>
<dbReference type="GO" id="GO:0005737">
    <property type="term" value="C:cytoplasm"/>
    <property type="evidence" value="ECO:0007669"/>
    <property type="project" value="TreeGrafter"/>
</dbReference>
<evidence type="ECO:0000313" key="2">
    <source>
        <dbReference type="EMBL" id="TCO74420.1"/>
    </source>
</evidence>
<dbReference type="EMBL" id="SLWV01000013">
    <property type="protein sequence ID" value="TCO74420.1"/>
    <property type="molecule type" value="Genomic_DNA"/>
</dbReference>
<gene>
    <name evidence="2" type="ORF">EV214_11366</name>
</gene>
<dbReference type="PANTHER" id="PTHR13369">
    <property type="match status" value="1"/>
</dbReference>
<dbReference type="PANTHER" id="PTHR13369:SF3">
    <property type="entry name" value="METHYLTRANSFERASE DOMAIN-CONTAINING PROTEIN"/>
    <property type="match status" value="1"/>
</dbReference>
<proteinExistence type="predicted"/>
<keyword evidence="3" id="KW-1185">Reference proteome</keyword>
<sequence length="390" mass="45625">MENIRKRIEQIIKDQSLIYCVLSNARKKDIENYNKVTIRPILVKGEYIYQFTYNYPKKVTHENIKEDAMINKTVTLFEEQFKQGQIYTKDADVQILISKKLKVKILEKPPTKKSINLEHNRKKNHMIPENEVNPFLIRLGVMNEDGKVLAQKYDKFRQINRFLEMVADVVPHLEKKTEKINIIDFGCGKSYLTFALYHYFVDILKLHVNIIGLDLKKDVVNHCNEISKDLGYEDLKFMIGDIEHFTGADKVDMVVTLHACDMATDAAFVKAIEWDADIILSVPCCQHELFDQIHNSLMNPMEKHGIIKERMSALITDSIRANILEIMGYTTQILEFIDLEHTPKNLLIRAIKTNKKNQEVVEEYRKFKEFWGVNPYFENALGEKLKKRLL</sequence>
<feature type="domain" description="Methyltransferase" evidence="1">
    <location>
        <begin position="154"/>
        <end position="290"/>
    </location>
</feature>